<protein>
    <submittedName>
        <fullName evidence="2">Uncharacterized protein</fullName>
    </submittedName>
</protein>
<sequence length="268" mass="28949">MSSGDQKDKNDPLPDNADAFNVLKSQGRKRRPRPPQPSEPPSPGPAPATAAVSGIPSPAPAMAAEEPMDASRAAPLAQPVSLVPSQAPEPYAPVNNPQPAPLPHAPAQPAAQPQQAVASDEAAELITPTTALVGRDVALQLEYFQQQQRDATGITPTITQVVLDALNHCYGRYNQLVERWNRPAQTENLPFPGTSRRRRPAKGSRLTEQLPLRCTVSEMRQIDHFVDESQAKSRSQLIEVVLTTMFTDNNVKVPKSFRSKRGGAPAAQ</sequence>
<evidence type="ECO:0000313" key="2">
    <source>
        <dbReference type="EMBL" id="GAA2627324.1"/>
    </source>
</evidence>
<feature type="region of interest" description="Disordered" evidence="1">
    <location>
        <begin position="1"/>
        <end position="121"/>
    </location>
</feature>
<feature type="compositionally biased region" description="Pro residues" evidence="1">
    <location>
        <begin position="96"/>
        <end position="106"/>
    </location>
</feature>
<feature type="region of interest" description="Disordered" evidence="1">
    <location>
        <begin position="185"/>
        <end position="206"/>
    </location>
</feature>
<reference evidence="2 3" key="1">
    <citation type="journal article" date="2019" name="Int. J. Syst. Evol. Microbiol.">
        <title>The Global Catalogue of Microorganisms (GCM) 10K type strain sequencing project: providing services to taxonomists for standard genome sequencing and annotation.</title>
        <authorList>
            <consortium name="The Broad Institute Genomics Platform"/>
            <consortium name="The Broad Institute Genome Sequencing Center for Infectious Disease"/>
            <person name="Wu L."/>
            <person name="Ma J."/>
        </authorList>
    </citation>
    <scope>NUCLEOTIDE SEQUENCE [LARGE SCALE GENOMIC DNA]</scope>
    <source>
        <strain evidence="2 3">JCM 6833</strain>
    </source>
</reference>
<dbReference type="Proteomes" id="UP001501509">
    <property type="component" value="Unassembled WGS sequence"/>
</dbReference>
<evidence type="ECO:0000256" key="1">
    <source>
        <dbReference type="SAM" id="MobiDB-lite"/>
    </source>
</evidence>
<keyword evidence="3" id="KW-1185">Reference proteome</keyword>
<dbReference type="EMBL" id="BAAATD010000013">
    <property type="protein sequence ID" value="GAA2627324.1"/>
    <property type="molecule type" value="Genomic_DNA"/>
</dbReference>
<name>A0ABN3QIP4_9ACTN</name>
<feature type="compositionally biased region" description="Basic and acidic residues" evidence="1">
    <location>
        <begin position="1"/>
        <end position="12"/>
    </location>
</feature>
<organism evidence="2 3">
    <name type="scientific">Actinomadura fulvescens</name>
    <dbReference type="NCBI Taxonomy" id="46160"/>
    <lineage>
        <taxon>Bacteria</taxon>
        <taxon>Bacillati</taxon>
        <taxon>Actinomycetota</taxon>
        <taxon>Actinomycetes</taxon>
        <taxon>Streptosporangiales</taxon>
        <taxon>Thermomonosporaceae</taxon>
        <taxon>Actinomadura</taxon>
    </lineage>
</organism>
<gene>
    <name evidence="2" type="ORF">GCM10010411_75540</name>
</gene>
<dbReference type="RefSeq" id="WP_344547293.1">
    <property type="nucleotide sequence ID" value="NZ_BAAATD010000013.1"/>
</dbReference>
<feature type="compositionally biased region" description="Low complexity" evidence="1">
    <location>
        <begin position="107"/>
        <end position="118"/>
    </location>
</feature>
<proteinExistence type="predicted"/>
<comment type="caution">
    <text evidence="2">The sequence shown here is derived from an EMBL/GenBank/DDBJ whole genome shotgun (WGS) entry which is preliminary data.</text>
</comment>
<evidence type="ECO:0000313" key="3">
    <source>
        <dbReference type="Proteomes" id="UP001501509"/>
    </source>
</evidence>
<accession>A0ABN3QIP4</accession>
<feature type="compositionally biased region" description="Pro residues" evidence="1">
    <location>
        <begin position="34"/>
        <end position="46"/>
    </location>
</feature>